<name>A0A243S942_9ACTN</name>
<feature type="transmembrane region" description="Helical" evidence="9">
    <location>
        <begin position="130"/>
        <end position="147"/>
    </location>
</feature>
<dbReference type="PANTHER" id="PTHR43520">
    <property type="entry name" value="ATP7, ISOFORM B"/>
    <property type="match status" value="1"/>
</dbReference>
<dbReference type="Gene3D" id="3.30.70.100">
    <property type="match status" value="1"/>
</dbReference>
<dbReference type="GO" id="GO:0005507">
    <property type="term" value="F:copper ion binding"/>
    <property type="evidence" value="ECO:0007669"/>
    <property type="project" value="TreeGrafter"/>
</dbReference>
<dbReference type="InterPro" id="IPR008250">
    <property type="entry name" value="ATPase_P-typ_transduc_dom_A_sf"/>
</dbReference>
<evidence type="ECO:0000256" key="4">
    <source>
        <dbReference type="ARBA" id="ARBA00022723"/>
    </source>
</evidence>
<comment type="subcellular location">
    <subcellularLocation>
        <location evidence="1">Cell membrane</location>
        <topology evidence="1">Multi-pass membrane protein</topology>
    </subcellularLocation>
</comment>
<reference evidence="11 12" key="1">
    <citation type="submission" date="2017-05" db="EMBL/GenBank/DDBJ databases">
        <title>Biotechnological potential of actinobacteria isolated from South African environments.</title>
        <authorList>
            <person name="Le Roes-Hill M."/>
            <person name="Prins A."/>
            <person name="Durrell K.A."/>
        </authorList>
    </citation>
    <scope>NUCLEOTIDE SEQUENCE [LARGE SCALE GENOMIC DNA]</scope>
    <source>
        <strain evidence="11 12">HMC13</strain>
    </source>
</reference>
<evidence type="ECO:0000313" key="11">
    <source>
        <dbReference type="EMBL" id="OUD03876.1"/>
    </source>
</evidence>
<comment type="caution">
    <text evidence="11">The sequence shown here is derived from an EMBL/GenBank/DDBJ whole genome shotgun (WGS) entry which is preliminary data.</text>
</comment>
<evidence type="ECO:0000256" key="2">
    <source>
        <dbReference type="ARBA" id="ARBA00006024"/>
    </source>
</evidence>
<keyword evidence="7 9" id="KW-0472">Membrane</keyword>
<keyword evidence="12" id="KW-1185">Reference proteome</keyword>
<dbReference type="Gene3D" id="2.70.150.10">
    <property type="entry name" value="Calcium-transporting ATPase, cytoplasmic transduction domain A"/>
    <property type="match status" value="1"/>
</dbReference>
<dbReference type="AlphaFoldDB" id="A0A243S942"/>
<evidence type="ECO:0000256" key="9">
    <source>
        <dbReference type="SAM" id="Phobius"/>
    </source>
</evidence>
<dbReference type="SUPFAM" id="SSF81653">
    <property type="entry name" value="Calcium ATPase, transduction domain A"/>
    <property type="match status" value="1"/>
</dbReference>
<evidence type="ECO:0000256" key="7">
    <source>
        <dbReference type="ARBA" id="ARBA00023136"/>
    </source>
</evidence>
<dbReference type="CDD" id="cd00371">
    <property type="entry name" value="HMA"/>
    <property type="match status" value="1"/>
</dbReference>
<feature type="compositionally biased region" description="Polar residues" evidence="8">
    <location>
        <begin position="317"/>
        <end position="328"/>
    </location>
</feature>
<dbReference type="EMBL" id="NGFN01000027">
    <property type="protein sequence ID" value="OUD03876.1"/>
    <property type="molecule type" value="Genomic_DNA"/>
</dbReference>
<dbReference type="PANTHER" id="PTHR43520:SF8">
    <property type="entry name" value="P-TYPE CU(+) TRANSPORTER"/>
    <property type="match status" value="1"/>
</dbReference>
<organism evidence="11 12">
    <name type="scientific">Streptomyces swartbergensis</name>
    <dbReference type="NCBI Taxonomy" id="487165"/>
    <lineage>
        <taxon>Bacteria</taxon>
        <taxon>Bacillati</taxon>
        <taxon>Actinomycetota</taxon>
        <taxon>Actinomycetes</taxon>
        <taxon>Kitasatosporales</taxon>
        <taxon>Streptomycetaceae</taxon>
        <taxon>Streptomyces</taxon>
    </lineage>
</organism>
<protein>
    <recommendedName>
        <fullName evidence="10">HMA domain-containing protein</fullName>
    </recommendedName>
</protein>
<dbReference type="InterPro" id="IPR059000">
    <property type="entry name" value="ATPase_P-type_domA"/>
</dbReference>
<keyword evidence="6 9" id="KW-1133">Transmembrane helix</keyword>
<proteinExistence type="inferred from homology"/>
<evidence type="ECO:0000256" key="6">
    <source>
        <dbReference type="ARBA" id="ARBA00022989"/>
    </source>
</evidence>
<evidence type="ECO:0000256" key="3">
    <source>
        <dbReference type="ARBA" id="ARBA00022692"/>
    </source>
</evidence>
<evidence type="ECO:0000259" key="10">
    <source>
        <dbReference type="PROSITE" id="PS50846"/>
    </source>
</evidence>
<keyword evidence="4" id="KW-0479">Metal-binding</keyword>
<gene>
    <name evidence="11" type="ORF">CA983_07185</name>
</gene>
<dbReference type="PROSITE" id="PS50846">
    <property type="entry name" value="HMA_2"/>
    <property type="match status" value="1"/>
</dbReference>
<dbReference type="FunFam" id="2.70.150.10:FF:000002">
    <property type="entry name" value="Copper-transporting ATPase 1, putative"/>
    <property type="match status" value="1"/>
</dbReference>
<dbReference type="GO" id="GO:0043682">
    <property type="term" value="F:P-type divalent copper transporter activity"/>
    <property type="evidence" value="ECO:0007669"/>
    <property type="project" value="TreeGrafter"/>
</dbReference>
<evidence type="ECO:0000313" key="12">
    <source>
        <dbReference type="Proteomes" id="UP000195105"/>
    </source>
</evidence>
<feature type="transmembrane region" description="Helical" evidence="9">
    <location>
        <begin position="75"/>
        <end position="95"/>
    </location>
</feature>
<dbReference type="GO" id="GO:0005886">
    <property type="term" value="C:plasma membrane"/>
    <property type="evidence" value="ECO:0007669"/>
    <property type="project" value="UniProtKB-SubCell"/>
</dbReference>
<dbReference type="InterPro" id="IPR006121">
    <property type="entry name" value="HMA_dom"/>
</dbReference>
<evidence type="ECO:0000256" key="1">
    <source>
        <dbReference type="ARBA" id="ARBA00004651"/>
    </source>
</evidence>
<feature type="region of interest" description="Disordered" evidence="8">
    <location>
        <begin position="306"/>
        <end position="328"/>
    </location>
</feature>
<keyword evidence="5" id="KW-1278">Translocase</keyword>
<dbReference type="Pfam" id="PF00122">
    <property type="entry name" value="E1-E2_ATPase"/>
    <property type="match status" value="1"/>
</dbReference>
<sequence>MNKLPGVAASVNLATASARVTYGPQVTPSELVAAVEAVGYGATVAGAAAEAAAQAEPADARDAESGRIADLRRRLIASAVLALPVVALSMISVWQFPGWRWIALVLATPVALWGAWPFHRAAAVNLRHGAATMDTLVSLGVLAAYLWSAGALGVGGKHLYLEVAVVLTVFLLAGRFFEARAKRRAGEAIRALMDLGARDVAVLRDGTEVRIPVEQLMVGDAFVVRPGEKIATDGEVVEGSSAVDESLLTGESVPVEVAPGSVVTGATFNSHGRLVVRATMPERRRSTLLRLVADLQVGVALRPLSRRWHPRQPTAPVPSTRTPRQNAT</sequence>
<dbReference type="InterPro" id="IPR036163">
    <property type="entry name" value="HMA_dom_sf"/>
</dbReference>
<keyword evidence="3 9" id="KW-0812">Transmembrane</keyword>
<feature type="transmembrane region" description="Helical" evidence="9">
    <location>
        <begin position="101"/>
        <end position="118"/>
    </location>
</feature>
<dbReference type="Proteomes" id="UP000195105">
    <property type="component" value="Unassembled WGS sequence"/>
</dbReference>
<dbReference type="SUPFAM" id="SSF55008">
    <property type="entry name" value="HMA, heavy metal-associated domain"/>
    <property type="match status" value="1"/>
</dbReference>
<feature type="transmembrane region" description="Helical" evidence="9">
    <location>
        <begin position="159"/>
        <end position="177"/>
    </location>
</feature>
<comment type="similarity">
    <text evidence="2">Belongs to the cation transport ATPase (P-type) (TC 3.A.3) family. Type IB subfamily.</text>
</comment>
<feature type="domain" description="HMA" evidence="10">
    <location>
        <begin position="1"/>
        <end position="43"/>
    </location>
</feature>
<accession>A0A243S942</accession>
<evidence type="ECO:0000256" key="5">
    <source>
        <dbReference type="ARBA" id="ARBA00022967"/>
    </source>
</evidence>
<evidence type="ECO:0000256" key="8">
    <source>
        <dbReference type="SAM" id="MobiDB-lite"/>
    </source>
</evidence>
<dbReference type="GO" id="GO:0055070">
    <property type="term" value="P:copper ion homeostasis"/>
    <property type="evidence" value="ECO:0007669"/>
    <property type="project" value="TreeGrafter"/>
</dbReference>